<evidence type="ECO:0000256" key="4">
    <source>
        <dbReference type="SAM" id="MobiDB-lite"/>
    </source>
</evidence>
<comment type="similarity">
    <text evidence="3">Belongs to the gas vesicle GvpF/GvpL family.</text>
</comment>
<accession>A0A367FAW3</accession>
<dbReference type="Proteomes" id="UP000252914">
    <property type="component" value="Unassembled WGS sequence"/>
</dbReference>
<sequence length="260" mass="27455">MSTYVYGIARTPAPPFHGDLTGVGDPPRPVRVVEREGLVALVSDAPDDLKPKRRELLAHQQVLAQASAERPVLPMRFGSLSEDDDTVGDVLLERAEHFRERLDALGGKVEYNVKASHDEEAVLHVVMAEQPALRAESEANRAAGGGTYEQKLQLGEQVARAVQARESTDAALVRRALEPLAAEVSEGPESGGWLTNLSFLVDREGAGELLAALEELETSAPQLDLTVNGPLPPYSFVEKTDAPAGATGPAGAAGTAPAAG</sequence>
<gene>
    <name evidence="5" type="ORF">DTL70_03835</name>
</gene>
<evidence type="ECO:0000256" key="3">
    <source>
        <dbReference type="ARBA" id="ARBA00035643"/>
    </source>
</evidence>
<dbReference type="GO" id="GO:0031412">
    <property type="term" value="P:gas vesicle organization"/>
    <property type="evidence" value="ECO:0007669"/>
    <property type="project" value="InterPro"/>
</dbReference>
<reference evidence="5 6" key="1">
    <citation type="submission" date="2018-06" db="EMBL/GenBank/DDBJ databases">
        <title>Streptomyces reniochalinae sp. nov. and Streptomyces diacarnus sp. nov. from marine sponges.</title>
        <authorList>
            <person name="Li L."/>
        </authorList>
    </citation>
    <scope>NUCLEOTIDE SEQUENCE [LARGE SCALE GENOMIC DNA]</scope>
    <source>
        <strain evidence="5 6">LHW51701</strain>
    </source>
</reference>
<keyword evidence="6" id="KW-1185">Reference proteome</keyword>
<feature type="region of interest" description="Disordered" evidence="4">
    <location>
        <begin position="234"/>
        <end position="260"/>
    </location>
</feature>
<evidence type="ECO:0000313" key="6">
    <source>
        <dbReference type="Proteomes" id="UP000252914"/>
    </source>
</evidence>
<dbReference type="RefSeq" id="WP_114020399.1">
    <property type="nucleotide sequence ID" value="NZ_QOIN01000028.1"/>
</dbReference>
<evidence type="ECO:0000313" key="5">
    <source>
        <dbReference type="EMBL" id="RCG27488.1"/>
    </source>
</evidence>
<evidence type="ECO:0000256" key="1">
    <source>
        <dbReference type="ARBA" id="ARBA00022987"/>
    </source>
</evidence>
<dbReference type="InterPro" id="IPR009430">
    <property type="entry name" value="GvpL/GvpF"/>
</dbReference>
<name>A0A367FAW3_9ACTN</name>
<dbReference type="Pfam" id="PF06386">
    <property type="entry name" value="GvpL_GvpF"/>
    <property type="match status" value="1"/>
</dbReference>
<comment type="caution">
    <text evidence="5">The sequence shown here is derived from an EMBL/GenBank/DDBJ whole genome shotgun (WGS) entry which is preliminary data.</text>
</comment>
<dbReference type="AlphaFoldDB" id="A0A367FAW3"/>
<proteinExistence type="inferred from homology"/>
<evidence type="ECO:0000256" key="2">
    <source>
        <dbReference type="ARBA" id="ARBA00035108"/>
    </source>
</evidence>
<dbReference type="PANTHER" id="PTHR36852">
    <property type="entry name" value="PROTEIN GVPL 2"/>
    <property type="match status" value="1"/>
</dbReference>
<dbReference type="EMBL" id="QOIN01000028">
    <property type="protein sequence ID" value="RCG27488.1"/>
    <property type="molecule type" value="Genomic_DNA"/>
</dbReference>
<dbReference type="PANTHER" id="PTHR36852:SF1">
    <property type="entry name" value="PROTEIN GVPL 2"/>
    <property type="match status" value="1"/>
</dbReference>
<dbReference type="GO" id="GO:0031411">
    <property type="term" value="C:gas vesicle"/>
    <property type="evidence" value="ECO:0007669"/>
    <property type="project" value="UniProtKB-SubCell"/>
</dbReference>
<comment type="subcellular location">
    <subcellularLocation>
        <location evidence="2">Gas vesicle</location>
    </subcellularLocation>
</comment>
<keyword evidence="1" id="KW-0304">Gas vesicle</keyword>
<protein>
    <submittedName>
        <fullName evidence="5">Gas vesicle protein</fullName>
    </submittedName>
</protein>
<feature type="compositionally biased region" description="Low complexity" evidence="4">
    <location>
        <begin position="242"/>
        <end position="260"/>
    </location>
</feature>
<organism evidence="5 6">
    <name type="scientific">Streptomyces diacarni</name>
    <dbReference type="NCBI Taxonomy" id="2800381"/>
    <lineage>
        <taxon>Bacteria</taxon>
        <taxon>Bacillati</taxon>
        <taxon>Actinomycetota</taxon>
        <taxon>Actinomycetes</taxon>
        <taxon>Kitasatosporales</taxon>
        <taxon>Streptomycetaceae</taxon>
        <taxon>Streptomyces</taxon>
    </lineage>
</organism>